<dbReference type="Proteomes" id="UP000663868">
    <property type="component" value="Unassembled WGS sequence"/>
</dbReference>
<proteinExistence type="predicted"/>
<evidence type="ECO:0000313" key="4">
    <source>
        <dbReference type="Proteomes" id="UP000663860"/>
    </source>
</evidence>
<evidence type="ECO:0000259" key="1">
    <source>
        <dbReference type="Pfam" id="PF14771"/>
    </source>
</evidence>
<organism evidence="2 4">
    <name type="scientific">Adineta steineri</name>
    <dbReference type="NCBI Taxonomy" id="433720"/>
    <lineage>
        <taxon>Eukaryota</taxon>
        <taxon>Metazoa</taxon>
        <taxon>Spiralia</taxon>
        <taxon>Gnathifera</taxon>
        <taxon>Rotifera</taxon>
        <taxon>Eurotatoria</taxon>
        <taxon>Bdelloidea</taxon>
        <taxon>Adinetida</taxon>
        <taxon>Adinetidae</taxon>
        <taxon>Adineta</taxon>
    </lineage>
</organism>
<dbReference type="InterPro" id="IPR028011">
    <property type="entry name" value="DUF4476"/>
</dbReference>
<accession>A0A815CCS1</accession>
<dbReference type="Pfam" id="PF14771">
    <property type="entry name" value="DUF4476"/>
    <property type="match status" value="1"/>
</dbReference>
<comment type="caution">
    <text evidence="2">The sequence shown here is derived from an EMBL/GenBank/DDBJ whole genome shotgun (WGS) entry which is preliminary data.</text>
</comment>
<protein>
    <recommendedName>
        <fullName evidence="1">DUF4476 domain-containing protein</fullName>
    </recommendedName>
</protein>
<reference evidence="2" key="1">
    <citation type="submission" date="2021-02" db="EMBL/GenBank/DDBJ databases">
        <authorList>
            <person name="Nowell W R."/>
        </authorList>
    </citation>
    <scope>NUCLEOTIDE SEQUENCE</scope>
</reference>
<evidence type="ECO:0000313" key="2">
    <source>
        <dbReference type="EMBL" id="CAF1281946.1"/>
    </source>
</evidence>
<feature type="domain" description="DUF4476" evidence="1">
    <location>
        <begin position="1"/>
        <end position="91"/>
    </location>
</feature>
<dbReference type="AlphaFoldDB" id="A0A815CCS1"/>
<evidence type="ECO:0000313" key="3">
    <source>
        <dbReference type="EMBL" id="CAF4166061.1"/>
    </source>
</evidence>
<dbReference type="EMBL" id="CAJNOE010000591">
    <property type="protein sequence ID" value="CAF1281946.1"/>
    <property type="molecule type" value="Genomic_DNA"/>
</dbReference>
<name>A0A815CCS1_9BILA</name>
<dbReference type="Proteomes" id="UP000663860">
    <property type="component" value="Unassembled WGS sequence"/>
</dbReference>
<gene>
    <name evidence="2" type="ORF">IZO911_LOCUS33018</name>
    <name evidence="3" type="ORF">KXQ929_LOCUS38101</name>
</gene>
<dbReference type="EMBL" id="CAJOBB010006616">
    <property type="protein sequence ID" value="CAF4166061.1"/>
    <property type="molecule type" value="Genomic_DNA"/>
</dbReference>
<sequence>MDSNTFKSLVNRVKSESFDDDKASAIKTTVQTAQRISAAQMAYLLKLISFEDTQLEVAKAGYKYTTDPDSYGNTVGGVFSFSDAKEELNAYVRQNPHPPPKPPTPSIVHIHHFH</sequence>